<protein>
    <recommendedName>
        <fullName evidence="15">Beta-1,3-galactosyl-O-glycosyl-glycoprotein beta-1,6-N-acetylglucosaminyltransferase</fullName>
    </recommendedName>
</protein>
<dbReference type="PANTHER" id="PTHR19297:SF181">
    <property type="entry name" value="PROTEIN XYLOSYLTRANSFERASE"/>
    <property type="match status" value="1"/>
</dbReference>
<evidence type="ECO:0000256" key="2">
    <source>
        <dbReference type="ARBA" id="ARBA00004922"/>
    </source>
</evidence>
<keyword evidence="5 12" id="KW-0812">Transmembrane</keyword>
<feature type="transmembrane region" description="Helical" evidence="12">
    <location>
        <begin position="9"/>
        <end position="29"/>
    </location>
</feature>
<keyword evidence="6" id="KW-0735">Signal-anchor</keyword>
<comment type="subcellular location">
    <subcellularLocation>
        <location evidence="1">Membrane</location>
        <topology evidence="1">Single-pass type II membrane protein</topology>
    </subcellularLocation>
</comment>
<organism evidence="13 14">
    <name type="scientific">Patiria miniata</name>
    <name type="common">Bat star</name>
    <name type="synonym">Asterina miniata</name>
    <dbReference type="NCBI Taxonomy" id="46514"/>
    <lineage>
        <taxon>Eukaryota</taxon>
        <taxon>Metazoa</taxon>
        <taxon>Echinodermata</taxon>
        <taxon>Eleutherozoa</taxon>
        <taxon>Asterozoa</taxon>
        <taxon>Asteroidea</taxon>
        <taxon>Valvatacea</taxon>
        <taxon>Valvatida</taxon>
        <taxon>Asterinidae</taxon>
        <taxon>Patiria</taxon>
    </lineage>
</organism>
<dbReference type="PANTHER" id="PTHR19297">
    <property type="entry name" value="GLYCOSYLTRANSFERASE 14 FAMILY MEMBER"/>
    <property type="match status" value="1"/>
</dbReference>
<dbReference type="RefSeq" id="XP_038077442.1">
    <property type="nucleotide sequence ID" value="XM_038221514.1"/>
</dbReference>
<keyword evidence="7 12" id="KW-1133">Transmembrane helix</keyword>
<name>A0A914BPM1_PATMI</name>
<keyword evidence="14" id="KW-1185">Reference proteome</keyword>
<keyword evidence="3" id="KW-0328">Glycosyltransferase</keyword>
<evidence type="ECO:0000256" key="7">
    <source>
        <dbReference type="ARBA" id="ARBA00022989"/>
    </source>
</evidence>
<dbReference type="EnsemblMetazoa" id="XM_038221514.1">
    <property type="protein sequence ID" value="XP_038077442.1"/>
    <property type="gene ID" value="LOC119745275"/>
</dbReference>
<reference evidence="13" key="1">
    <citation type="submission" date="2022-11" db="UniProtKB">
        <authorList>
            <consortium name="EnsemblMetazoa"/>
        </authorList>
    </citation>
    <scope>IDENTIFICATION</scope>
</reference>
<evidence type="ECO:0000256" key="3">
    <source>
        <dbReference type="ARBA" id="ARBA00022676"/>
    </source>
</evidence>
<evidence type="ECO:0000256" key="10">
    <source>
        <dbReference type="ARBA" id="ARBA00038150"/>
    </source>
</evidence>
<evidence type="ECO:0000256" key="4">
    <source>
        <dbReference type="ARBA" id="ARBA00022679"/>
    </source>
</evidence>
<dbReference type="Proteomes" id="UP000887568">
    <property type="component" value="Unplaced"/>
</dbReference>
<evidence type="ECO:0008006" key="15">
    <source>
        <dbReference type="Google" id="ProtNLM"/>
    </source>
</evidence>
<evidence type="ECO:0000256" key="9">
    <source>
        <dbReference type="ARBA" id="ARBA00023180"/>
    </source>
</evidence>
<dbReference type="RefSeq" id="XP_038077440.1">
    <property type="nucleotide sequence ID" value="XM_038221512.1"/>
</dbReference>
<dbReference type="GeneID" id="119745275"/>
<sequence length="484" mass="56034">MASCVRQRFFGWFVFLCGFFVIVQVMLLLNQQKCNSPDEQTNLDARALNSAAGDKKNNIKRNDKKTSHRDKRRETATKFPVKSTPSDNNYLSPFHRRWEANCSAIFAGDTDVVQATYRMLKKERHSHNGSIVVPEDREVRTWTHDCDSFRSLRRYPTHPVSEEEDSYPVAYIIAVHKEAAQVERLLRAIYQPQNLYCIHPDAKSPEDFQRAIKGLADCFENVFISSKIEDVQYAGFTRLLADINCMKDLVGPRGDVYRWKYVMNLCGQDFPLKTNLEIVRQLRAYKGHNDITGVLPPSHIIGRTRYKHVIRDKQVKRTHRPKTPPPHNLRIHFGNAYYAATRRFVEYILTSPKATDLLRWSNDTFSPDEHYWATLQRAPGTPGGYPDPTWDENVRFMKWGDITKHPSCKGIYVRGLCVFGVAYLEYLATQPHLFANKFYYSFDPIAIQCIEEALLNRTRNPALSDRLPNFPVTNLLWQSHTALP</sequence>
<dbReference type="GO" id="GO:0008375">
    <property type="term" value="F:acetylglucosaminyltransferase activity"/>
    <property type="evidence" value="ECO:0007669"/>
    <property type="project" value="TreeGrafter"/>
</dbReference>
<dbReference type="OMA" id="QKSFAWE"/>
<dbReference type="AlphaFoldDB" id="A0A914BPM1"/>
<evidence type="ECO:0000256" key="6">
    <source>
        <dbReference type="ARBA" id="ARBA00022968"/>
    </source>
</evidence>
<evidence type="ECO:0000313" key="14">
    <source>
        <dbReference type="Proteomes" id="UP000887568"/>
    </source>
</evidence>
<dbReference type="EnsemblMetazoa" id="XM_038221512.1">
    <property type="protein sequence ID" value="XP_038077440.1"/>
    <property type="gene ID" value="LOC119745275"/>
</dbReference>
<dbReference type="Pfam" id="PF02485">
    <property type="entry name" value="Branch"/>
    <property type="match status" value="1"/>
</dbReference>
<evidence type="ECO:0000256" key="5">
    <source>
        <dbReference type="ARBA" id="ARBA00022692"/>
    </source>
</evidence>
<feature type="compositionally biased region" description="Basic and acidic residues" evidence="11">
    <location>
        <begin position="53"/>
        <end position="65"/>
    </location>
</feature>
<keyword evidence="4" id="KW-0808">Transferase</keyword>
<dbReference type="GO" id="GO:0016020">
    <property type="term" value="C:membrane"/>
    <property type="evidence" value="ECO:0007669"/>
    <property type="project" value="UniProtKB-SubCell"/>
</dbReference>
<comment type="pathway">
    <text evidence="2">Protein modification; protein glycosylation.</text>
</comment>
<keyword evidence="8 12" id="KW-0472">Membrane</keyword>
<keyword evidence="9" id="KW-0325">Glycoprotein</keyword>
<evidence type="ECO:0000256" key="12">
    <source>
        <dbReference type="SAM" id="Phobius"/>
    </source>
</evidence>
<accession>A0A914BPM1</accession>
<evidence type="ECO:0000313" key="13">
    <source>
        <dbReference type="EnsemblMetazoa" id="XP_038077442.1"/>
    </source>
</evidence>
<evidence type="ECO:0000256" key="1">
    <source>
        <dbReference type="ARBA" id="ARBA00004606"/>
    </source>
</evidence>
<dbReference type="InterPro" id="IPR003406">
    <property type="entry name" value="Glyco_trans_14"/>
</dbReference>
<evidence type="ECO:0000256" key="11">
    <source>
        <dbReference type="SAM" id="MobiDB-lite"/>
    </source>
</evidence>
<evidence type="ECO:0000256" key="8">
    <source>
        <dbReference type="ARBA" id="ARBA00023136"/>
    </source>
</evidence>
<proteinExistence type="inferred from homology"/>
<feature type="region of interest" description="Disordered" evidence="11">
    <location>
        <begin position="49"/>
        <end position="84"/>
    </location>
</feature>
<dbReference type="OrthoDB" id="2019572at2759"/>
<comment type="similarity">
    <text evidence="10">Belongs to the glycosyltransferase 14 family.</text>
</comment>